<protein>
    <recommendedName>
        <fullName evidence="3">Hsp70 protein</fullName>
    </recommendedName>
</protein>
<proteinExistence type="predicted"/>
<dbReference type="Proteomes" id="UP000184330">
    <property type="component" value="Unassembled WGS sequence"/>
</dbReference>
<gene>
    <name evidence="1" type="ORF">PAC_15753</name>
</gene>
<organism evidence="1 2">
    <name type="scientific">Phialocephala subalpina</name>
    <dbReference type="NCBI Taxonomy" id="576137"/>
    <lineage>
        <taxon>Eukaryota</taxon>
        <taxon>Fungi</taxon>
        <taxon>Dikarya</taxon>
        <taxon>Ascomycota</taxon>
        <taxon>Pezizomycotina</taxon>
        <taxon>Leotiomycetes</taxon>
        <taxon>Helotiales</taxon>
        <taxon>Mollisiaceae</taxon>
        <taxon>Phialocephala</taxon>
        <taxon>Phialocephala fortinii species complex</taxon>
    </lineage>
</organism>
<keyword evidence="2" id="KW-1185">Reference proteome</keyword>
<name>A0A1L7XLF5_9HELO</name>
<reference evidence="1 2" key="1">
    <citation type="submission" date="2016-03" db="EMBL/GenBank/DDBJ databases">
        <authorList>
            <person name="Ploux O."/>
        </authorList>
    </citation>
    <scope>NUCLEOTIDE SEQUENCE [LARGE SCALE GENOMIC DNA]</scope>
    <source>
        <strain evidence="1 2">UAMH 11012</strain>
    </source>
</reference>
<dbReference type="OrthoDB" id="2963168at2759"/>
<dbReference type="PANTHER" id="PTHR14187:SF82">
    <property type="entry name" value="FAMILY CHAPERONE, PUTATIVE (AFU_ORTHOLOGUE AFUA_7G08575)-RELATED"/>
    <property type="match status" value="1"/>
</dbReference>
<dbReference type="STRING" id="576137.A0A1L7XLF5"/>
<dbReference type="SUPFAM" id="SSF53067">
    <property type="entry name" value="Actin-like ATPase domain"/>
    <property type="match status" value="2"/>
</dbReference>
<accession>A0A1L7XLF5</accession>
<dbReference type="Gene3D" id="3.90.640.10">
    <property type="entry name" value="Actin, Chain A, domain 4"/>
    <property type="match status" value="1"/>
</dbReference>
<dbReference type="PANTHER" id="PTHR14187">
    <property type="entry name" value="ALPHA KINASE/ELONGATION FACTOR 2 KINASE"/>
    <property type="match status" value="1"/>
</dbReference>
<dbReference type="InterPro" id="IPR043129">
    <property type="entry name" value="ATPase_NBD"/>
</dbReference>
<dbReference type="AlphaFoldDB" id="A0A1L7XLF5"/>
<evidence type="ECO:0000313" key="2">
    <source>
        <dbReference type="Proteomes" id="UP000184330"/>
    </source>
</evidence>
<sequence length="583" mass="65465">MEGKLVIAVDFGTTYSAVGYAFVPDGADPSSVPLKIIDSDWPGQGRRTSHKIPTVFTLGTRGFRYGFQVKDDPERVCFAKLFLDPSQLKQAVNLARFAEASENHSPVIIAVGVTRYLRALRERALQCIGDDAVGKPWAPEYVLSVPAMWSDQAKDRTLHCAFDAGYGIRGDESSIRLVLEPEAAAIYTVTSLPNCSFEVNDVFVVCDAGGGTVDLATYRITALSPNLRVEEAAVGSGDICGSVMLNRRFLNLVEQRIGPMGAGYVQDLDDEFNNEIKPWFTGDDTIYTVQVDPAIPDDPAKGLQNGGLVITGDDLREVFDTVVRKIVDLLREHVTTTRSFQGIQKLRILLVGGFGSNEYLKTNISDVFQDCEVLQPPDAWSAVVRGALKRSMVKKRKIRAAYGVLCRMPWSADHEEGGKYAQYMRPEFKVRDMLEDRWKCNNHMEWYVKKGDEFSNAKVVSFPFYYNVGINSRFKFEFTLWAYLEGWENDDPPPFKDSGTNYTQYTTRSITTCIIDLSNIPKSEFEEKYSPTGEAYYKVSYTLEMSFDTTIIFKLRHNGKLYGNVDVEYLDAMSHGYGGERRV</sequence>
<dbReference type="Gene3D" id="3.30.420.40">
    <property type="match status" value="2"/>
</dbReference>
<dbReference type="CDD" id="cd10170">
    <property type="entry name" value="ASKHA_NBD_HSP70"/>
    <property type="match status" value="1"/>
</dbReference>
<dbReference type="EMBL" id="FJOG01000033">
    <property type="protein sequence ID" value="CZR65853.1"/>
    <property type="molecule type" value="Genomic_DNA"/>
</dbReference>
<evidence type="ECO:0008006" key="3">
    <source>
        <dbReference type="Google" id="ProtNLM"/>
    </source>
</evidence>
<evidence type="ECO:0000313" key="1">
    <source>
        <dbReference type="EMBL" id="CZR65853.1"/>
    </source>
</evidence>